<dbReference type="Proteomes" id="UP000037122">
    <property type="component" value="Unassembled WGS sequence"/>
</dbReference>
<evidence type="ECO:0000313" key="2">
    <source>
        <dbReference type="Proteomes" id="UP000037122"/>
    </source>
</evidence>
<dbReference type="VEuPathDB" id="FungiDB:QG37_03506"/>
<proteinExistence type="predicted"/>
<evidence type="ECO:0000313" key="1">
    <source>
        <dbReference type="EMBL" id="KND99374.1"/>
    </source>
</evidence>
<comment type="caution">
    <text evidence="1">The sequence shown here is derived from an EMBL/GenBank/DDBJ whole genome shotgun (WGS) entry which is preliminary data.</text>
</comment>
<accession>A0A0L0NZD7</accession>
<reference evidence="2" key="1">
    <citation type="journal article" date="2015" name="BMC Genomics">
        <title>Draft genome of a commonly misdiagnosed multidrug resistant pathogen Candida auris.</title>
        <authorList>
            <person name="Chatterjee S."/>
            <person name="Alampalli S.V."/>
            <person name="Nageshan R.K."/>
            <person name="Chettiar S.T."/>
            <person name="Joshi S."/>
            <person name="Tatu U.S."/>
        </authorList>
    </citation>
    <scope>NUCLEOTIDE SEQUENCE [LARGE SCALE GENOMIC DNA]</scope>
    <source>
        <strain evidence="2">6684</strain>
    </source>
</reference>
<dbReference type="EMBL" id="LGST01000023">
    <property type="protein sequence ID" value="KND99374.1"/>
    <property type="molecule type" value="Genomic_DNA"/>
</dbReference>
<dbReference type="AlphaFoldDB" id="A0A0L0NZD7"/>
<organism evidence="1 2">
    <name type="scientific">Candidozyma auris</name>
    <name type="common">Yeast</name>
    <name type="synonym">Candida auris</name>
    <dbReference type="NCBI Taxonomy" id="498019"/>
    <lineage>
        <taxon>Eukaryota</taxon>
        <taxon>Fungi</taxon>
        <taxon>Dikarya</taxon>
        <taxon>Ascomycota</taxon>
        <taxon>Saccharomycotina</taxon>
        <taxon>Pichiomycetes</taxon>
        <taxon>Metschnikowiaceae</taxon>
        <taxon>Candidozyma</taxon>
    </lineage>
</organism>
<gene>
    <name evidence="1" type="ORF">QG37_03506</name>
</gene>
<sequence>MHEPLQIFLELAHTEQNANFPQKNQKSTILSKYQQNLFILDPIDL</sequence>
<name>A0A0L0NZD7_CANAR</name>
<protein>
    <submittedName>
        <fullName evidence="1">Uncharacterized protein</fullName>
    </submittedName>
</protein>